<evidence type="ECO:0000313" key="14">
    <source>
        <dbReference type="Proteomes" id="UP000190831"/>
    </source>
</evidence>
<evidence type="ECO:0000256" key="7">
    <source>
        <dbReference type="ARBA" id="ARBA00022989"/>
    </source>
</evidence>
<dbReference type="Proteomes" id="UP000190831">
    <property type="component" value="Chromosome F"/>
</dbReference>
<dbReference type="STRING" id="4955.A0A1G4MFH8"/>
<evidence type="ECO:0000256" key="6">
    <source>
        <dbReference type="ARBA" id="ARBA00022792"/>
    </source>
</evidence>
<dbReference type="GO" id="GO:0042407">
    <property type="term" value="P:cristae formation"/>
    <property type="evidence" value="ECO:0007669"/>
    <property type="project" value="InterPro"/>
</dbReference>
<comment type="subcellular location">
    <subcellularLocation>
        <location evidence="2 12">Mitochondrion inner membrane</location>
        <topology evidence="2 12">Single-pass membrane protein</topology>
    </subcellularLocation>
</comment>
<evidence type="ECO:0000256" key="8">
    <source>
        <dbReference type="ARBA" id="ARBA00023128"/>
    </source>
</evidence>
<dbReference type="OMA" id="DIWNEQI"/>
<keyword evidence="8 12" id="KW-0496">Mitochondrion</keyword>
<comment type="similarity">
    <text evidence="3 12">Belongs to the MICOS complex subunit Mic12 family.</text>
</comment>
<keyword evidence="5" id="KW-0812">Transmembrane</keyword>
<accession>A0A1G4MFH8</accession>
<evidence type="ECO:0000256" key="10">
    <source>
        <dbReference type="ARBA" id="ARBA00032159"/>
    </source>
</evidence>
<evidence type="ECO:0000256" key="12">
    <source>
        <dbReference type="RuleBase" id="RU363010"/>
    </source>
</evidence>
<evidence type="ECO:0000256" key="3">
    <source>
        <dbReference type="ARBA" id="ARBA00009188"/>
    </source>
</evidence>
<reference evidence="14" key="1">
    <citation type="submission" date="2016-03" db="EMBL/GenBank/DDBJ databases">
        <authorList>
            <person name="Devillers H."/>
        </authorList>
    </citation>
    <scope>NUCLEOTIDE SEQUENCE [LARGE SCALE GENOMIC DNA]</scope>
</reference>
<evidence type="ECO:0000256" key="4">
    <source>
        <dbReference type="ARBA" id="ARBA00018170"/>
    </source>
</evidence>
<sequence>MSKLLKLTSVSVLTSALGVSYYFYVFDKDGYHYKNASWKRYSDHVQGIIDHKEDIPVEVIGSAPRNVVARPMGETMKDIWNQQVRSTVEWIYSFGSH</sequence>
<dbReference type="AlphaFoldDB" id="A0A1G4MFH8"/>
<dbReference type="Pfam" id="PF17050">
    <property type="entry name" value="AIM5"/>
    <property type="match status" value="1"/>
</dbReference>
<proteinExistence type="inferred from homology"/>
<protein>
    <recommendedName>
        <fullName evidence="4 12">MICOS complex subunit MIC12</fullName>
    </recommendedName>
    <alternativeName>
        <fullName evidence="11 12">Altered inheritance of mitochondria protein 5, mitochondrial</fullName>
    </alternativeName>
    <alternativeName>
        <fullName evidence="10 12">Found in mitochondrial proteome protein 51</fullName>
    </alternativeName>
</protein>
<dbReference type="EMBL" id="LT598490">
    <property type="protein sequence ID" value="SCW02543.1"/>
    <property type="molecule type" value="Genomic_DNA"/>
</dbReference>
<dbReference type="GO" id="GO:0061617">
    <property type="term" value="C:MICOS complex"/>
    <property type="evidence" value="ECO:0007669"/>
    <property type="project" value="UniProtKB-UniRule"/>
</dbReference>
<gene>
    <name evidence="13" type="ORF">LAFE_0F08746G</name>
</gene>
<organism evidence="13 14">
    <name type="scientific">Lachancea fermentati</name>
    <name type="common">Zygosaccharomyces fermentati</name>
    <dbReference type="NCBI Taxonomy" id="4955"/>
    <lineage>
        <taxon>Eukaryota</taxon>
        <taxon>Fungi</taxon>
        <taxon>Dikarya</taxon>
        <taxon>Ascomycota</taxon>
        <taxon>Saccharomycotina</taxon>
        <taxon>Saccharomycetes</taxon>
        <taxon>Saccharomycetales</taxon>
        <taxon>Saccharomycetaceae</taxon>
        <taxon>Lachancea</taxon>
    </lineage>
</organism>
<dbReference type="GO" id="GO:0044284">
    <property type="term" value="C:mitochondrial crista junction"/>
    <property type="evidence" value="ECO:0007669"/>
    <property type="project" value="InterPro"/>
</dbReference>
<comment type="subunit">
    <text evidence="12">Component of the mitochondrial contact site and cristae organizing system (MICOS) complex.</text>
</comment>
<evidence type="ECO:0000256" key="2">
    <source>
        <dbReference type="ARBA" id="ARBA00004434"/>
    </source>
</evidence>
<evidence type="ECO:0000256" key="5">
    <source>
        <dbReference type="ARBA" id="ARBA00022692"/>
    </source>
</evidence>
<evidence type="ECO:0000256" key="11">
    <source>
        <dbReference type="ARBA" id="ARBA00032985"/>
    </source>
</evidence>
<dbReference type="OrthoDB" id="4037694at2759"/>
<evidence type="ECO:0000256" key="9">
    <source>
        <dbReference type="ARBA" id="ARBA00023136"/>
    </source>
</evidence>
<keyword evidence="6 12" id="KW-0999">Mitochondrion inner membrane</keyword>
<keyword evidence="7" id="KW-1133">Transmembrane helix</keyword>
<evidence type="ECO:0000313" key="13">
    <source>
        <dbReference type="EMBL" id="SCW02543.1"/>
    </source>
</evidence>
<keyword evidence="14" id="KW-1185">Reference proteome</keyword>
<comment type="function">
    <text evidence="1 12">Component of the MICOS complex, a large protein complex of the mitochondrial inner membrane that plays crucial roles in the maintenance of crista junctions, inner membrane architecture, and formation of contact sites to the outer membrane.</text>
</comment>
<name>A0A1G4MFH8_LACFM</name>
<keyword evidence="9" id="KW-0472">Membrane</keyword>
<dbReference type="InterPro" id="IPR031463">
    <property type="entry name" value="Mic12"/>
</dbReference>
<evidence type="ECO:0000256" key="1">
    <source>
        <dbReference type="ARBA" id="ARBA00002689"/>
    </source>
</evidence>